<organism evidence="11 12">
    <name type="scientific">Sphaerobacter thermophilus (strain ATCC 49802 / DSM 20745 / KCCM 41009 / NCIMB 13125 / S 6022)</name>
    <dbReference type="NCBI Taxonomy" id="479434"/>
    <lineage>
        <taxon>Bacteria</taxon>
        <taxon>Pseudomonadati</taxon>
        <taxon>Thermomicrobiota</taxon>
        <taxon>Thermomicrobia</taxon>
        <taxon>Sphaerobacterales</taxon>
        <taxon>Sphaerobacterineae</taxon>
        <taxon>Sphaerobacteraceae</taxon>
        <taxon>Sphaerobacter</taxon>
    </lineage>
</organism>
<feature type="transmembrane region" description="Helical" evidence="8">
    <location>
        <begin position="76"/>
        <end position="96"/>
    </location>
</feature>
<dbReference type="SUPFAM" id="SSF90123">
    <property type="entry name" value="ABC transporter transmembrane region"/>
    <property type="match status" value="1"/>
</dbReference>
<evidence type="ECO:0000256" key="2">
    <source>
        <dbReference type="ARBA" id="ARBA00022448"/>
    </source>
</evidence>
<dbReference type="CDD" id="cd18545">
    <property type="entry name" value="ABC_6TM_YknV_like"/>
    <property type="match status" value="1"/>
</dbReference>
<dbReference type="PANTHER" id="PTHR43394:SF1">
    <property type="entry name" value="ATP-BINDING CASSETTE SUB-FAMILY B MEMBER 10, MITOCHONDRIAL"/>
    <property type="match status" value="1"/>
</dbReference>
<dbReference type="FunCoup" id="D1C305">
    <property type="interactions" value="387"/>
</dbReference>
<dbReference type="InterPro" id="IPR003439">
    <property type="entry name" value="ABC_transporter-like_ATP-bd"/>
</dbReference>
<dbReference type="GO" id="GO:0015421">
    <property type="term" value="F:ABC-type oligopeptide transporter activity"/>
    <property type="evidence" value="ECO:0007669"/>
    <property type="project" value="TreeGrafter"/>
</dbReference>
<keyword evidence="4" id="KW-0547">Nucleotide-binding</keyword>
<dbReference type="Gene3D" id="1.20.1560.10">
    <property type="entry name" value="ABC transporter type 1, transmembrane domain"/>
    <property type="match status" value="1"/>
</dbReference>
<evidence type="ECO:0000313" key="11">
    <source>
        <dbReference type="EMBL" id="ACZ38622.1"/>
    </source>
</evidence>
<dbReference type="InterPro" id="IPR011527">
    <property type="entry name" value="ABC1_TM_dom"/>
</dbReference>
<keyword evidence="12" id="KW-1185">Reference proteome</keyword>
<keyword evidence="7 8" id="KW-0472">Membrane</keyword>
<evidence type="ECO:0000256" key="1">
    <source>
        <dbReference type="ARBA" id="ARBA00004651"/>
    </source>
</evidence>
<feature type="transmembrane region" description="Helical" evidence="8">
    <location>
        <begin position="159"/>
        <end position="177"/>
    </location>
</feature>
<dbReference type="GO" id="GO:0005524">
    <property type="term" value="F:ATP binding"/>
    <property type="evidence" value="ECO:0007669"/>
    <property type="project" value="UniProtKB-KW"/>
</dbReference>
<dbReference type="Proteomes" id="UP000002027">
    <property type="component" value="Chromosome 1"/>
</dbReference>
<evidence type="ECO:0000256" key="7">
    <source>
        <dbReference type="ARBA" id="ARBA00023136"/>
    </source>
</evidence>
<evidence type="ECO:0000256" key="5">
    <source>
        <dbReference type="ARBA" id="ARBA00022840"/>
    </source>
</evidence>
<evidence type="ECO:0000256" key="6">
    <source>
        <dbReference type="ARBA" id="ARBA00022989"/>
    </source>
</evidence>
<dbReference type="eggNOG" id="COG1132">
    <property type="taxonomic scope" value="Bacteria"/>
</dbReference>
<dbReference type="Gene3D" id="3.40.50.300">
    <property type="entry name" value="P-loop containing nucleotide triphosphate hydrolases"/>
    <property type="match status" value="1"/>
</dbReference>
<keyword evidence="6 8" id="KW-1133">Transmembrane helix</keyword>
<dbReference type="EMBL" id="CP001823">
    <property type="protein sequence ID" value="ACZ38622.1"/>
    <property type="molecule type" value="Genomic_DNA"/>
</dbReference>
<evidence type="ECO:0000256" key="3">
    <source>
        <dbReference type="ARBA" id="ARBA00022692"/>
    </source>
</evidence>
<gene>
    <name evidence="11" type="ordered locus">Sthe_1187</name>
</gene>
<dbReference type="SUPFAM" id="SSF52540">
    <property type="entry name" value="P-loop containing nucleoside triphosphate hydrolases"/>
    <property type="match status" value="1"/>
</dbReference>
<dbReference type="Pfam" id="PF00005">
    <property type="entry name" value="ABC_tran"/>
    <property type="match status" value="1"/>
</dbReference>
<evidence type="ECO:0000259" key="9">
    <source>
        <dbReference type="PROSITE" id="PS50893"/>
    </source>
</evidence>
<feature type="domain" description="ABC transmembrane type-1" evidence="10">
    <location>
        <begin position="36"/>
        <end position="327"/>
    </location>
</feature>
<sequence>MWHFSGNADDLLGKAYDSRVARRLLSRVTPYRWRLALTVACMLAAAGADLALPYLFGLGLDVINPGSGRTFAGRTGMPALNLLALVFVVVIGLRFATYAGQLYLTSWVGQRLVYDLRSSLFAHLQRLSIRYIDKRGVGSIMSRVQNDVSVINDLFTDGLVGILMDLVILFGIVAVMLATNWRLALLTLAVMPLLIVTVIWWRRRAIAAYRATRIAIARVNANLAESIAGMRVVQAFARELRNMERFRSVNQENLDASLWAARLSAILFPVVQVSQALATALVLYVGGRIVLGGSAFTIGELFTFVAYISRFYEPISDLSQRYNVMQAAMVAGERIFDLEDVQPEVEDAPDAVELPRVRGAIDYDHVVFGYESTPVLHGIDLHVAPGESIALVGETGAGKSSMINLLARFYDVWEGSVRIDGYDVRDVTQRSLRSQLGIVLQDTFLFDGTVRENIAYGRPDATDDEIEAAARAVGAHDFIVRLPQGYDTPVHERGATLSVGQRQLIAFARALLADPRIIILDEATSSVDTTTELQIQRALRTLLEGRTAIMIAHRLSTVKQASRVVVLDQGRIVEMGNHAELLERRGAYYKLYTMQFRGQEAHAAD</sequence>
<keyword evidence="2" id="KW-0813">Transport</keyword>
<dbReference type="PROSITE" id="PS00211">
    <property type="entry name" value="ABC_TRANSPORTER_1"/>
    <property type="match status" value="1"/>
</dbReference>
<feature type="transmembrane region" description="Helical" evidence="8">
    <location>
        <begin position="33"/>
        <end position="56"/>
    </location>
</feature>
<evidence type="ECO:0000259" key="10">
    <source>
        <dbReference type="PROSITE" id="PS50929"/>
    </source>
</evidence>
<dbReference type="SMART" id="SM00382">
    <property type="entry name" value="AAA"/>
    <property type="match status" value="1"/>
</dbReference>
<dbReference type="GO" id="GO:0016887">
    <property type="term" value="F:ATP hydrolysis activity"/>
    <property type="evidence" value="ECO:0007669"/>
    <property type="project" value="InterPro"/>
</dbReference>
<dbReference type="OrthoDB" id="9762778at2"/>
<dbReference type="InterPro" id="IPR017871">
    <property type="entry name" value="ABC_transporter-like_CS"/>
</dbReference>
<name>D1C305_SPHTD</name>
<dbReference type="RefSeq" id="WP_012871669.1">
    <property type="nucleotide sequence ID" value="NC_013523.1"/>
</dbReference>
<reference evidence="11 12" key="2">
    <citation type="journal article" date="2010" name="Stand. Genomic Sci.">
        <title>Complete genome sequence of Desulfohalobium retbaense type strain (HR(100)).</title>
        <authorList>
            <person name="Spring S."/>
            <person name="Nolan M."/>
            <person name="Lapidus A."/>
            <person name="Glavina Del Rio T."/>
            <person name="Copeland A."/>
            <person name="Tice H."/>
            <person name="Cheng J.F."/>
            <person name="Lucas S."/>
            <person name="Land M."/>
            <person name="Chen F."/>
            <person name="Bruce D."/>
            <person name="Goodwin L."/>
            <person name="Pitluck S."/>
            <person name="Ivanova N."/>
            <person name="Mavromatis K."/>
            <person name="Mikhailova N."/>
            <person name="Pati A."/>
            <person name="Chen A."/>
            <person name="Palaniappan K."/>
            <person name="Hauser L."/>
            <person name="Chang Y.J."/>
            <person name="Jeffries C.D."/>
            <person name="Munk C."/>
            <person name="Kiss H."/>
            <person name="Chain P."/>
            <person name="Han C."/>
            <person name="Brettin T."/>
            <person name="Detter J.C."/>
            <person name="Schuler E."/>
            <person name="Goker M."/>
            <person name="Rohde M."/>
            <person name="Bristow J."/>
            <person name="Eisen J.A."/>
            <person name="Markowitz V."/>
            <person name="Hugenholtz P."/>
            <person name="Kyrpides N.C."/>
            <person name="Klenk H.P."/>
        </authorList>
    </citation>
    <scope>NUCLEOTIDE SEQUENCE [LARGE SCALE GENOMIC DNA]</scope>
    <source>
        <strain evidence="12">ATCC 49802 / DSM 20745 / S 6022</strain>
    </source>
</reference>
<dbReference type="InterPro" id="IPR003593">
    <property type="entry name" value="AAA+_ATPase"/>
</dbReference>
<proteinExistence type="predicted"/>
<dbReference type="InterPro" id="IPR027417">
    <property type="entry name" value="P-loop_NTPase"/>
</dbReference>
<protein>
    <submittedName>
        <fullName evidence="11">ABC transporter related protein</fullName>
    </submittedName>
</protein>
<dbReference type="InParanoid" id="D1C305"/>
<dbReference type="FunFam" id="3.40.50.300:FF:000287">
    <property type="entry name" value="Multidrug ABC transporter ATP-binding protein"/>
    <property type="match status" value="1"/>
</dbReference>
<evidence type="ECO:0000313" key="12">
    <source>
        <dbReference type="Proteomes" id="UP000002027"/>
    </source>
</evidence>
<dbReference type="InterPro" id="IPR036640">
    <property type="entry name" value="ABC1_TM_sf"/>
</dbReference>
<comment type="subcellular location">
    <subcellularLocation>
        <location evidence="1">Cell membrane</location>
        <topology evidence="1">Multi-pass membrane protein</topology>
    </subcellularLocation>
</comment>
<dbReference type="HOGENOM" id="CLU_000604_84_1_0"/>
<dbReference type="AlphaFoldDB" id="D1C305"/>
<dbReference type="STRING" id="479434.Sthe_1187"/>
<dbReference type="PROSITE" id="PS50929">
    <property type="entry name" value="ABC_TM1F"/>
    <property type="match status" value="1"/>
</dbReference>
<evidence type="ECO:0000256" key="8">
    <source>
        <dbReference type="SAM" id="Phobius"/>
    </source>
</evidence>
<dbReference type="KEGG" id="sti:Sthe_1187"/>
<evidence type="ECO:0000256" key="4">
    <source>
        <dbReference type="ARBA" id="ARBA00022741"/>
    </source>
</evidence>
<dbReference type="GO" id="GO:0005886">
    <property type="term" value="C:plasma membrane"/>
    <property type="evidence" value="ECO:0007669"/>
    <property type="project" value="UniProtKB-SubCell"/>
</dbReference>
<accession>D1C305</accession>
<dbReference type="Pfam" id="PF00664">
    <property type="entry name" value="ABC_membrane"/>
    <property type="match status" value="1"/>
</dbReference>
<reference evidence="12" key="1">
    <citation type="submission" date="2009-11" db="EMBL/GenBank/DDBJ databases">
        <title>The complete chromosome 1 of Sphaerobacter thermophilus DSM 20745.</title>
        <authorList>
            <person name="Lucas S."/>
            <person name="Copeland A."/>
            <person name="Lapidus A."/>
            <person name="Glavina del Rio T."/>
            <person name="Dalin E."/>
            <person name="Tice H."/>
            <person name="Bruce D."/>
            <person name="Goodwin L."/>
            <person name="Pitluck S."/>
            <person name="Kyrpides N."/>
            <person name="Mavromatis K."/>
            <person name="Ivanova N."/>
            <person name="Mikhailova N."/>
            <person name="LaButti K.M."/>
            <person name="Clum A."/>
            <person name="Sun H.I."/>
            <person name="Brettin T."/>
            <person name="Detter J.C."/>
            <person name="Han C."/>
            <person name="Larimer F."/>
            <person name="Land M."/>
            <person name="Hauser L."/>
            <person name="Markowitz V."/>
            <person name="Cheng J.F."/>
            <person name="Hugenholtz P."/>
            <person name="Woyke T."/>
            <person name="Wu D."/>
            <person name="Steenblock K."/>
            <person name="Schneider S."/>
            <person name="Pukall R."/>
            <person name="Goeker M."/>
            <person name="Klenk H.P."/>
            <person name="Eisen J.A."/>
        </authorList>
    </citation>
    <scope>NUCLEOTIDE SEQUENCE [LARGE SCALE GENOMIC DNA]</scope>
    <source>
        <strain evidence="12">ATCC 49802 / DSM 20745 / S 6022</strain>
    </source>
</reference>
<dbReference type="PANTHER" id="PTHR43394">
    <property type="entry name" value="ATP-DEPENDENT PERMEASE MDL1, MITOCHONDRIAL"/>
    <property type="match status" value="1"/>
</dbReference>
<dbReference type="PROSITE" id="PS50893">
    <property type="entry name" value="ABC_TRANSPORTER_2"/>
    <property type="match status" value="1"/>
</dbReference>
<keyword evidence="3 8" id="KW-0812">Transmembrane</keyword>
<keyword evidence="5" id="KW-0067">ATP-binding</keyword>
<dbReference type="InterPro" id="IPR039421">
    <property type="entry name" value="Type_1_exporter"/>
</dbReference>
<feature type="transmembrane region" description="Helical" evidence="8">
    <location>
        <begin position="183"/>
        <end position="201"/>
    </location>
</feature>
<feature type="domain" description="ABC transporter" evidence="9">
    <location>
        <begin position="361"/>
        <end position="594"/>
    </location>
</feature>